<evidence type="ECO:0000256" key="1">
    <source>
        <dbReference type="SAM" id="SignalP"/>
    </source>
</evidence>
<reference evidence="2 3" key="1">
    <citation type="submission" date="2019-06" db="EMBL/GenBank/DDBJ databases">
        <title>The genome of Shewanella sp. SM1901.</title>
        <authorList>
            <person name="Cha Q."/>
        </authorList>
    </citation>
    <scope>NUCLEOTIDE SEQUENCE [LARGE SCALE GENOMIC DNA]</scope>
    <source>
        <strain evidence="2 3">SM1901</strain>
    </source>
</reference>
<feature type="chain" id="PRO_5021273999" evidence="1">
    <location>
        <begin position="21"/>
        <end position="346"/>
    </location>
</feature>
<sequence>MNKKVLITLAATFISFNSYADYYISGFGTVAGGKATGDEAVVERGGIAGYDEDSWSFDNGTFVGLQGTVELYDKLGMTVQAKFEASENWAGDVTWGYLSYDATDEWRIILGRQIMPHYIYSDFIDVSYTYNWIELPDQVYNAPFNSFNGVSSQYTFDFGHSSLFTQVLYGTEHDDATDNKYTDIWGGRLAYNYDWFTLNLAYYEFNEESSSSMDTPDGLIENNTDGVLISYDIGFQINYNNWYAIAEMTTVDLTDLREDGSTDGPGTLQPWMFSVAKRIGDFTPNVTYGESRQLDFNGEDSTAPFYTVGLRWDFYDSMALKTEYSHKEDSDGASGEVYQVAIVATF</sequence>
<accession>A0A4Y5YE39</accession>
<dbReference type="RefSeq" id="WP_140233859.1">
    <property type="nucleotide sequence ID" value="NZ_CP041036.1"/>
</dbReference>
<name>A0A4Y5YE39_9GAMM</name>
<dbReference type="Gene3D" id="2.40.160.10">
    <property type="entry name" value="Porin"/>
    <property type="match status" value="1"/>
</dbReference>
<dbReference type="KEGG" id="spol:FH971_07295"/>
<dbReference type="Proteomes" id="UP000319809">
    <property type="component" value="Chromosome"/>
</dbReference>
<dbReference type="AlphaFoldDB" id="A0A4Y5YE39"/>
<organism evidence="2 3">
    <name type="scientific">Shewanella polaris</name>
    <dbReference type="NCBI Taxonomy" id="2588449"/>
    <lineage>
        <taxon>Bacteria</taxon>
        <taxon>Pseudomonadati</taxon>
        <taxon>Pseudomonadota</taxon>
        <taxon>Gammaproteobacteria</taxon>
        <taxon>Alteromonadales</taxon>
        <taxon>Shewanellaceae</taxon>
        <taxon>Shewanella</taxon>
    </lineage>
</organism>
<protein>
    <submittedName>
        <fullName evidence="2">Porin</fullName>
    </submittedName>
</protein>
<gene>
    <name evidence="2" type="ORF">FH971_07295</name>
</gene>
<feature type="signal peptide" evidence="1">
    <location>
        <begin position="1"/>
        <end position="20"/>
    </location>
</feature>
<keyword evidence="3" id="KW-1185">Reference proteome</keyword>
<evidence type="ECO:0000313" key="2">
    <source>
        <dbReference type="EMBL" id="QDE30786.1"/>
    </source>
</evidence>
<evidence type="ECO:0000313" key="3">
    <source>
        <dbReference type="Proteomes" id="UP000319809"/>
    </source>
</evidence>
<dbReference type="InterPro" id="IPR023614">
    <property type="entry name" value="Porin_dom_sf"/>
</dbReference>
<keyword evidence="1" id="KW-0732">Signal</keyword>
<dbReference type="EMBL" id="CP041036">
    <property type="protein sequence ID" value="QDE30786.1"/>
    <property type="molecule type" value="Genomic_DNA"/>
</dbReference>
<dbReference type="SUPFAM" id="SSF56935">
    <property type="entry name" value="Porins"/>
    <property type="match status" value="1"/>
</dbReference>
<proteinExistence type="predicted"/>